<dbReference type="Proteomes" id="UP000187209">
    <property type="component" value="Unassembled WGS sequence"/>
</dbReference>
<dbReference type="InterPro" id="IPR000253">
    <property type="entry name" value="FHA_dom"/>
</dbReference>
<name>A0A1R2BDP7_9CILI</name>
<reference evidence="2 3" key="1">
    <citation type="submission" date="2016-11" db="EMBL/GenBank/DDBJ databases">
        <title>The macronuclear genome of Stentor coeruleus: a giant cell with tiny introns.</title>
        <authorList>
            <person name="Slabodnick M."/>
            <person name="Ruby J.G."/>
            <person name="Reiff S.B."/>
            <person name="Swart E.C."/>
            <person name="Gosai S."/>
            <person name="Prabakaran S."/>
            <person name="Witkowska E."/>
            <person name="Larue G.E."/>
            <person name="Fisher S."/>
            <person name="Freeman R.M."/>
            <person name="Gunawardena J."/>
            <person name="Chu W."/>
            <person name="Stover N.A."/>
            <person name="Gregory B.D."/>
            <person name="Nowacki M."/>
            <person name="Derisi J."/>
            <person name="Roy S.W."/>
            <person name="Marshall W.F."/>
            <person name="Sood P."/>
        </authorList>
    </citation>
    <scope>NUCLEOTIDE SEQUENCE [LARGE SCALE GENOMIC DNA]</scope>
    <source>
        <strain evidence="2">WM001</strain>
    </source>
</reference>
<sequence length="317" mass="36044">MGNIYGNNLCCKGSFMLSQCELEIKDNIYMINSVEDDERVKQMNFDISNIKEITPISGIFDSSYKDISVERSRIQKLEKAIYYAKVLSIIVLNPDINQKTILINALGAESALRSAKDGFTYFGAKKRDSPQGSIINDITLPFVNPELAKNYRGKHFQISYDLSRDVYYIKDLKLGFGTYFKLTDSIELKNSMLFLLGDTFILVSFIALKSEASRIRLKIYGKGTGDVFYFNASDYSENYITLGRQESCEVKLTGNLVSKVHCTIFYTPEKGWILIDGDVKTNQPSTNGTWIYMGDNMEIYDSMIFKSGRVMFKVTIL</sequence>
<dbReference type="Gene3D" id="2.60.200.20">
    <property type="match status" value="1"/>
</dbReference>
<dbReference type="Pfam" id="PF00498">
    <property type="entry name" value="FHA"/>
    <property type="match status" value="1"/>
</dbReference>
<dbReference type="SUPFAM" id="SSF49879">
    <property type="entry name" value="SMAD/FHA domain"/>
    <property type="match status" value="1"/>
</dbReference>
<accession>A0A1R2BDP7</accession>
<keyword evidence="3" id="KW-1185">Reference proteome</keyword>
<evidence type="ECO:0000313" key="3">
    <source>
        <dbReference type="Proteomes" id="UP000187209"/>
    </source>
</evidence>
<organism evidence="2 3">
    <name type="scientific">Stentor coeruleus</name>
    <dbReference type="NCBI Taxonomy" id="5963"/>
    <lineage>
        <taxon>Eukaryota</taxon>
        <taxon>Sar</taxon>
        <taxon>Alveolata</taxon>
        <taxon>Ciliophora</taxon>
        <taxon>Postciliodesmatophora</taxon>
        <taxon>Heterotrichea</taxon>
        <taxon>Heterotrichida</taxon>
        <taxon>Stentoridae</taxon>
        <taxon>Stentor</taxon>
    </lineage>
</organism>
<evidence type="ECO:0000313" key="2">
    <source>
        <dbReference type="EMBL" id="OMJ74901.1"/>
    </source>
</evidence>
<protein>
    <recommendedName>
        <fullName evidence="1">FHA domain-containing protein</fullName>
    </recommendedName>
</protein>
<feature type="domain" description="FHA" evidence="1">
    <location>
        <begin position="240"/>
        <end position="291"/>
    </location>
</feature>
<evidence type="ECO:0000259" key="1">
    <source>
        <dbReference type="PROSITE" id="PS50006"/>
    </source>
</evidence>
<dbReference type="AlphaFoldDB" id="A0A1R2BDP7"/>
<proteinExistence type="predicted"/>
<comment type="caution">
    <text evidence="2">The sequence shown here is derived from an EMBL/GenBank/DDBJ whole genome shotgun (WGS) entry which is preliminary data.</text>
</comment>
<dbReference type="OrthoDB" id="310858at2759"/>
<dbReference type="CDD" id="cd00060">
    <property type="entry name" value="FHA"/>
    <property type="match status" value="1"/>
</dbReference>
<dbReference type="SMART" id="SM00240">
    <property type="entry name" value="FHA"/>
    <property type="match status" value="1"/>
</dbReference>
<dbReference type="PROSITE" id="PS50006">
    <property type="entry name" value="FHA_DOMAIN"/>
    <property type="match status" value="1"/>
</dbReference>
<dbReference type="EMBL" id="MPUH01000722">
    <property type="protein sequence ID" value="OMJ74901.1"/>
    <property type="molecule type" value="Genomic_DNA"/>
</dbReference>
<dbReference type="InterPro" id="IPR008984">
    <property type="entry name" value="SMAD_FHA_dom_sf"/>
</dbReference>
<gene>
    <name evidence="2" type="ORF">SteCoe_26072</name>
</gene>